<name>A0ABU1N2Q3_9CAUL</name>
<accession>A0ABU1N2Q3</accession>
<comment type="caution">
    <text evidence="2">The sequence shown here is derived from an EMBL/GenBank/DDBJ whole genome shotgun (WGS) entry which is preliminary data.</text>
</comment>
<dbReference type="InterPro" id="IPR011726">
    <property type="entry name" value="KdpF"/>
</dbReference>
<gene>
    <name evidence="2" type="ORF">J2800_003494</name>
</gene>
<sequence length="30" mass="3264">MTMLVNVLWAAGALVVAAYMVVALLRPDKF</sequence>
<dbReference type="RefSeq" id="WP_132095333.1">
    <property type="nucleotide sequence ID" value="NZ_JAVDRL010000010.1"/>
</dbReference>
<keyword evidence="1" id="KW-0812">Transmembrane</keyword>
<keyword evidence="1" id="KW-1133">Transmembrane helix</keyword>
<keyword evidence="3" id="KW-1185">Reference proteome</keyword>
<dbReference type="EMBL" id="JAVDRL010000010">
    <property type="protein sequence ID" value="MDR6532734.1"/>
    <property type="molecule type" value="Genomic_DNA"/>
</dbReference>
<feature type="transmembrane region" description="Helical" evidence="1">
    <location>
        <begin position="6"/>
        <end position="25"/>
    </location>
</feature>
<dbReference type="Pfam" id="PF09604">
    <property type="entry name" value="Potass_KdpF"/>
    <property type="match status" value="1"/>
</dbReference>
<evidence type="ECO:0000256" key="1">
    <source>
        <dbReference type="SAM" id="Phobius"/>
    </source>
</evidence>
<protein>
    <submittedName>
        <fullName evidence="2">K+-transporting ATPase KdpF subunit</fullName>
    </submittedName>
</protein>
<dbReference type="Proteomes" id="UP001262754">
    <property type="component" value="Unassembled WGS sequence"/>
</dbReference>
<organism evidence="2 3">
    <name type="scientific">Caulobacter rhizosphaerae</name>
    <dbReference type="NCBI Taxonomy" id="2010972"/>
    <lineage>
        <taxon>Bacteria</taxon>
        <taxon>Pseudomonadati</taxon>
        <taxon>Pseudomonadota</taxon>
        <taxon>Alphaproteobacteria</taxon>
        <taxon>Caulobacterales</taxon>
        <taxon>Caulobacteraceae</taxon>
        <taxon>Caulobacter</taxon>
    </lineage>
</organism>
<keyword evidence="1" id="KW-0472">Membrane</keyword>
<evidence type="ECO:0000313" key="3">
    <source>
        <dbReference type="Proteomes" id="UP001262754"/>
    </source>
</evidence>
<reference evidence="2 3" key="1">
    <citation type="submission" date="2023-07" db="EMBL/GenBank/DDBJ databases">
        <title>Sorghum-associated microbial communities from plants grown in Nebraska, USA.</title>
        <authorList>
            <person name="Schachtman D."/>
        </authorList>
    </citation>
    <scope>NUCLEOTIDE SEQUENCE [LARGE SCALE GENOMIC DNA]</scope>
    <source>
        <strain evidence="2 3">DS2154</strain>
    </source>
</reference>
<evidence type="ECO:0000313" key="2">
    <source>
        <dbReference type="EMBL" id="MDR6532734.1"/>
    </source>
</evidence>
<proteinExistence type="predicted"/>